<feature type="signal peptide" evidence="2">
    <location>
        <begin position="1"/>
        <end position="25"/>
    </location>
</feature>
<evidence type="ECO:0000313" key="6">
    <source>
        <dbReference type="Proteomes" id="UP000560000"/>
    </source>
</evidence>
<reference evidence="3 5" key="1">
    <citation type="submission" date="2014-09" db="EMBL/GenBank/DDBJ databases">
        <title>Xanthomonadaceae 3.5X direct submission.</title>
        <authorList>
            <person name="Fang T."/>
            <person name="Wang H."/>
        </authorList>
    </citation>
    <scope>NUCLEOTIDE SEQUENCE [LARGE SCALE GENOMIC DNA]</scope>
    <source>
        <strain evidence="3 5">3.5X</strain>
    </source>
</reference>
<feature type="region of interest" description="Disordered" evidence="1">
    <location>
        <begin position="41"/>
        <end position="122"/>
    </location>
</feature>
<keyword evidence="2" id="KW-0732">Signal</keyword>
<dbReference type="Proteomes" id="UP000029708">
    <property type="component" value="Unassembled WGS sequence"/>
</dbReference>
<feature type="compositionally biased region" description="Low complexity" evidence="1">
    <location>
        <begin position="56"/>
        <end position="68"/>
    </location>
</feature>
<dbReference type="Proteomes" id="UP000560000">
    <property type="component" value="Unassembled WGS sequence"/>
</dbReference>
<feature type="chain" id="PRO_5035986606" evidence="2">
    <location>
        <begin position="26"/>
        <end position="122"/>
    </location>
</feature>
<dbReference type="OrthoDB" id="9977892at2"/>
<evidence type="ECO:0000256" key="1">
    <source>
        <dbReference type="SAM" id="MobiDB-lite"/>
    </source>
</evidence>
<dbReference type="HOGENOM" id="CLU_2024361_0_0_6"/>
<name>A0A099CUQ1_9GAMM</name>
<dbReference type="AlphaFoldDB" id="A0A099CUQ1"/>
<feature type="compositionally biased region" description="Basic and acidic residues" evidence="1">
    <location>
        <begin position="83"/>
        <end position="99"/>
    </location>
</feature>
<evidence type="ECO:0000256" key="2">
    <source>
        <dbReference type="SAM" id="SignalP"/>
    </source>
</evidence>
<reference evidence="4 6" key="2">
    <citation type="submission" date="2020-08" db="EMBL/GenBank/DDBJ databases">
        <title>Genomic Encyclopedia of Type Strains, Phase IV (KMG-IV): sequencing the most valuable type-strain genomes for metagenomic binning, comparative biology and taxonomic classification.</title>
        <authorList>
            <person name="Goeker M."/>
        </authorList>
    </citation>
    <scope>NUCLEOTIDE SEQUENCE [LARGE SCALE GENOMIC DNA]</scope>
    <source>
        <strain evidence="4 6">DSM 107085</strain>
    </source>
</reference>
<sequence>MTVRIIRLWAFSATLLLAGATSALAQTQAIQRARQQSQVQQLRDTVRSNALKEQQRQQTSATTAQAFQSPRAKAQLQSADQAQYDRYRATQRTAVDDFASKQAVQSASDRKTAEPAHAASSH</sequence>
<dbReference type="EMBL" id="JROI01000011">
    <property type="protein sequence ID" value="KGI77663.1"/>
    <property type="molecule type" value="Genomic_DNA"/>
</dbReference>
<dbReference type="EMBL" id="JACHET010000001">
    <property type="protein sequence ID" value="MBB6182819.1"/>
    <property type="molecule type" value="Genomic_DNA"/>
</dbReference>
<keyword evidence="5" id="KW-1185">Reference proteome</keyword>
<dbReference type="RefSeq" id="WP_043101562.1">
    <property type="nucleotide sequence ID" value="NZ_JACHET010000001.1"/>
</dbReference>
<comment type="caution">
    <text evidence="3">The sequence shown here is derived from an EMBL/GenBank/DDBJ whole genome shotgun (WGS) entry which is preliminary data.</text>
</comment>
<accession>A0A099CUQ1</accession>
<evidence type="ECO:0000313" key="4">
    <source>
        <dbReference type="EMBL" id="MBB6182819.1"/>
    </source>
</evidence>
<proteinExistence type="predicted"/>
<protein>
    <submittedName>
        <fullName evidence="4">Flp pilus assembly protein TadB</fullName>
    </submittedName>
</protein>
<evidence type="ECO:0000313" key="5">
    <source>
        <dbReference type="Proteomes" id="UP000029708"/>
    </source>
</evidence>
<organism evidence="3 5">
    <name type="scientific">Oleiagrimonas soli</name>
    <dbReference type="NCBI Taxonomy" id="1543381"/>
    <lineage>
        <taxon>Bacteria</taxon>
        <taxon>Pseudomonadati</taxon>
        <taxon>Pseudomonadota</taxon>
        <taxon>Gammaproteobacteria</taxon>
        <taxon>Lysobacterales</taxon>
        <taxon>Rhodanobacteraceae</taxon>
        <taxon>Oleiagrimonas</taxon>
    </lineage>
</organism>
<gene>
    <name evidence="4" type="ORF">HNQ86_000164</name>
    <name evidence="3" type="ORF">LF63_0110310</name>
</gene>
<dbReference type="STRING" id="1543381.LF63_0110310"/>
<evidence type="ECO:0000313" key="3">
    <source>
        <dbReference type="EMBL" id="KGI77663.1"/>
    </source>
</evidence>